<dbReference type="EMBL" id="JAATWM020000017">
    <property type="protein sequence ID" value="KAF9876506.1"/>
    <property type="molecule type" value="Genomic_DNA"/>
</dbReference>
<evidence type="ECO:0000256" key="3">
    <source>
        <dbReference type="ARBA" id="ARBA00022833"/>
    </source>
</evidence>
<evidence type="ECO:0000313" key="8">
    <source>
        <dbReference type="Proteomes" id="UP000781932"/>
    </source>
</evidence>
<keyword evidence="4" id="KW-0456">Lyase</keyword>
<dbReference type="PANTHER" id="PTHR33337">
    <property type="entry name" value="GFA DOMAIN-CONTAINING PROTEIN"/>
    <property type="match status" value="1"/>
</dbReference>
<name>A0A9P6I7G5_9PEZI</name>
<gene>
    <name evidence="7" type="ORF">CkaCkLH20_05914</name>
</gene>
<feature type="region of interest" description="Disordered" evidence="5">
    <location>
        <begin position="80"/>
        <end position="134"/>
    </location>
</feature>
<dbReference type="AlphaFoldDB" id="A0A9P6I7G5"/>
<accession>A0A9P6I7G5</accession>
<dbReference type="GeneID" id="62161705"/>
<protein>
    <submittedName>
        <fullName evidence="7">Glutathione-dependent formaldehyde-activating</fullName>
    </submittedName>
</protein>
<dbReference type="Proteomes" id="UP000781932">
    <property type="component" value="Unassembled WGS sequence"/>
</dbReference>
<keyword evidence="8" id="KW-1185">Reference proteome</keyword>
<evidence type="ECO:0000256" key="4">
    <source>
        <dbReference type="ARBA" id="ARBA00023239"/>
    </source>
</evidence>
<dbReference type="PROSITE" id="PS51891">
    <property type="entry name" value="CENP_V_GFA"/>
    <property type="match status" value="1"/>
</dbReference>
<organism evidence="7 8">
    <name type="scientific">Colletotrichum karsti</name>
    <dbReference type="NCBI Taxonomy" id="1095194"/>
    <lineage>
        <taxon>Eukaryota</taxon>
        <taxon>Fungi</taxon>
        <taxon>Dikarya</taxon>
        <taxon>Ascomycota</taxon>
        <taxon>Pezizomycotina</taxon>
        <taxon>Sordariomycetes</taxon>
        <taxon>Hypocreomycetidae</taxon>
        <taxon>Glomerellales</taxon>
        <taxon>Glomerellaceae</taxon>
        <taxon>Colletotrichum</taxon>
        <taxon>Colletotrichum boninense species complex</taxon>
    </lineage>
</organism>
<sequence>MSQDSVQPAEARSGFPLEGGCACGNIRYALKAAPLVVHCCHCTSCQRESGTAFAVNAVVESEEVELLPGRTTTLQPLVTFPGAILDDQTPRRSRPSGPSGPSECSGPSSASRPSGPSRPGSADGTGSADGLTRDARDAPIASPILLPVPAESGAPQTIARCPVCLTAVWSNYAGLHLLKFLRVGTLDSPALLGGPDVYIFLRSKLPYVEIPDDGKPRFEEFYPQKEGVWRPEALVRREELGVRIKAWRKEKGLDA</sequence>
<evidence type="ECO:0000313" key="7">
    <source>
        <dbReference type="EMBL" id="KAF9876506.1"/>
    </source>
</evidence>
<reference evidence="7" key="2">
    <citation type="submission" date="2020-11" db="EMBL/GenBank/DDBJ databases">
        <title>Whole genome sequencing of Colletotrichum sp.</title>
        <authorList>
            <person name="Li H."/>
        </authorList>
    </citation>
    <scope>NUCLEOTIDE SEQUENCE</scope>
    <source>
        <strain evidence="7">CkLH20</strain>
    </source>
</reference>
<dbReference type="OrthoDB" id="406544at2759"/>
<feature type="domain" description="CENP-V/GFA" evidence="6">
    <location>
        <begin position="17"/>
        <end position="134"/>
    </location>
</feature>
<reference evidence="7" key="1">
    <citation type="submission" date="2020-03" db="EMBL/GenBank/DDBJ databases">
        <authorList>
            <person name="He L."/>
        </authorList>
    </citation>
    <scope>NUCLEOTIDE SEQUENCE</scope>
    <source>
        <strain evidence="7">CkLH20</strain>
    </source>
</reference>
<comment type="similarity">
    <text evidence="1">Belongs to the Gfa family.</text>
</comment>
<dbReference type="InterPro" id="IPR011057">
    <property type="entry name" value="Mss4-like_sf"/>
</dbReference>
<dbReference type="GO" id="GO:0046872">
    <property type="term" value="F:metal ion binding"/>
    <property type="evidence" value="ECO:0007669"/>
    <property type="project" value="UniProtKB-KW"/>
</dbReference>
<comment type="caution">
    <text evidence="7">The sequence shown here is derived from an EMBL/GenBank/DDBJ whole genome shotgun (WGS) entry which is preliminary data.</text>
</comment>
<proteinExistence type="inferred from homology"/>
<dbReference type="PANTHER" id="PTHR33337:SF33">
    <property type="entry name" value="CENP-V_GFA DOMAIN-CONTAINING PROTEIN"/>
    <property type="match status" value="1"/>
</dbReference>
<feature type="compositionally biased region" description="Low complexity" evidence="5">
    <location>
        <begin position="95"/>
        <end position="121"/>
    </location>
</feature>
<dbReference type="SUPFAM" id="SSF51316">
    <property type="entry name" value="Mss4-like"/>
    <property type="match status" value="2"/>
</dbReference>
<dbReference type="InterPro" id="IPR006913">
    <property type="entry name" value="CENP-V/GFA"/>
</dbReference>
<keyword evidence="3" id="KW-0862">Zinc</keyword>
<dbReference type="GO" id="GO:0016846">
    <property type="term" value="F:carbon-sulfur lyase activity"/>
    <property type="evidence" value="ECO:0007669"/>
    <property type="project" value="InterPro"/>
</dbReference>
<dbReference type="Pfam" id="PF04828">
    <property type="entry name" value="GFA"/>
    <property type="match status" value="1"/>
</dbReference>
<evidence type="ECO:0000259" key="6">
    <source>
        <dbReference type="PROSITE" id="PS51891"/>
    </source>
</evidence>
<dbReference type="RefSeq" id="XP_038745967.1">
    <property type="nucleotide sequence ID" value="XM_038888631.1"/>
</dbReference>
<keyword evidence="2" id="KW-0479">Metal-binding</keyword>
<evidence type="ECO:0000256" key="2">
    <source>
        <dbReference type="ARBA" id="ARBA00022723"/>
    </source>
</evidence>
<dbReference type="Gene3D" id="3.90.1590.10">
    <property type="entry name" value="glutathione-dependent formaldehyde- activating enzyme (gfa)"/>
    <property type="match status" value="1"/>
</dbReference>
<evidence type="ECO:0000256" key="5">
    <source>
        <dbReference type="SAM" id="MobiDB-lite"/>
    </source>
</evidence>
<evidence type="ECO:0000256" key="1">
    <source>
        <dbReference type="ARBA" id="ARBA00005495"/>
    </source>
</evidence>